<dbReference type="EMBL" id="JACXVP010000010">
    <property type="protein sequence ID" value="KAG5581123.1"/>
    <property type="molecule type" value="Genomic_DNA"/>
</dbReference>
<dbReference type="InterPro" id="IPR001280">
    <property type="entry name" value="PSI_PsaA/B"/>
</dbReference>
<organism evidence="1 2">
    <name type="scientific">Solanum commersonii</name>
    <name type="common">Commerson's wild potato</name>
    <name type="synonym">Commerson's nightshade</name>
    <dbReference type="NCBI Taxonomy" id="4109"/>
    <lineage>
        <taxon>Eukaryota</taxon>
        <taxon>Viridiplantae</taxon>
        <taxon>Streptophyta</taxon>
        <taxon>Embryophyta</taxon>
        <taxon>Tracheophyta</taxon>
        <taxon>Spermatophyta</taxon>
        <taxon>Magnoliopsida</taxon>
        <taxon>eudicotyledons</taxon>
        <taxon>Gunneridae</taxon>
        <taxon>Pentapetalae</taxon>
        <taxon>asterids</taxon>
        <taxon>lamiids</taxon>
        <taxon>Solanales</taxon>
        <taxon>Solanaceae</taxon>
        <taxon>Solanoideae</taxon>
        <taxon>Solaneae</taxon>
        <taxon>Solanum</taxon>
    </lineage>
</organism>
<accession>A0A9J5WZA6</accession>
<dbReference type="GO" id="GO:0016020">
    <property type="term" value="C:membrane"/>
    <property type="evidence" value="ECO:0007669"/>
    <property type="project" value="InterPro"/>
</dbReference>
<gene>
    <name evidence="1" type="ORF">H5410_051750</name>
</gene>
<evidence type="ECO:0000313" key="2">
    <source>
        <dbReference type="Proteomes" id="UP000824120"/>
    </source>
</evidence>
<evidence type="ECO:0000313" key="1">
    <source>
        <dbReference type="EMBL" id="KAG5581123.1"/>
    </source>
</evidence>
<dbReference type="SUPFAM" id="SSF81558">
    <property type="entry name" value="Photosystem I subunits PsaA/PsaB"/>
    <property type="match status" value="1"/>
</dbReference>
<comment type="caution">
    <text evidence="1">The sequence shown here is derived from an EMBL/GenBank/DDBJ whole genome shotgun (WGS) entry which is preliminary data.</text>
</comment>
<proteinExistence type="predicted"/>
<dbReference type="GO" id="GO:0015979">
    <property type="term" value="P:photosynthesis"/>
    <property type="evidence" value="ECO:0007669"/>
    <property type="project" value="InterPro"/>
</dbReference>
<dbReference type="Pfam" id="PF00223">
    <property type="entry name" value="PsaA_PsaB"/>
    <property type="match status" value="1"/>
</dbReference>
<keyword evidence="2" id="KW-1185">Reference proteome</keyword>
<dbReference type="AlphaFoldDB" id="A0A9J5WZA6"/>
<dbReference type="GO" id="GO:0009579">
    <property type="term" value="C:thylakoid"/>
    <property type="evidence" value="ECO:0007669"/>
    <property type="project" value="InterPro"/>
</dbReference>
<sequence>MAGSRKNFFRGMGGPGHFSRTIAKGPDTTTWIRNLHADAHDFDSHIGDLEEISRKVFSAHLVNSPSSFFGRRHVFPRCSLF</sequence>
<dbReference type="InterPro" id="IPR036408">
    <property type="entry name" value="PSI_PsaA/B_sf"/>
</dbReference>
<dbReference type="OrthoDB" id="945807at2759"/>
<reference evidence="1 2" key="1">
    <citation type="submission" date="2020-09" db="EMBL/GenBank/DDBJ databases">
        <title>De no assembly of potato wild relative species, Solanum commersonii.</title>
        <authorList>
            <person name="Cho K."/>
        </authorList>
    </citation>
    <scope>NUCLEOTIDE SEQUENCE [LARGE SCALE GENOMIC DNA]</scope>
    <source>
        <strain evidence="1">LZ3.2</strain>
        <tissue evidence="1">Leaf</tissue>
    </source>
</reference>
<protein>
    <submittedName>
        <fullName evidence="1">Uncharacterized protein</fullName>
    </submittedName>
</protein>
<name>A0A9J5WZA6_SOLCO</name>
<dbReference type="Proteomes" id="UP000824120">
    <property type="component" value="Chromosome 10"/>
</dbReference>
<dbReference type="Gene3D" id="1.20.1130.10">
    <property type="entry name" value="Photosystem I PsaA/PsaB"/>
    <property type="match status" value="1"/>
</dbReference>